<dbReference type="AlphaFoldDB" id="A0A368FFK4"/>
<proteinExistence type="predicted"/>
<reference evidence="2 3" key="1">
    <citation type="submission" date="2014-10" db="EMBL/GenBank/DDBJ databases">
        <title>Draft genome of the hookworm Ancylostoma caninum.</title>
        <authorList>
            <person name="Mitreva M."/>
        </authorList>
    </citation>
    <scope>NUCLEOTIDE SEQUENCE [LARGE SCALE GENOMIC DNA]</scope>
    <source>
        <strain evidence="2 3">Baltimore</strain>
    </source>
</reference>
<evidence type="ECO:0000313" key="2">
    <source>
        <dbReference type="EMBL" id="RCN30348.1"/>
    </source>
</evidence>
<organism evidence="2 3">
    <name type="scientific">Ancylostoma caninum</name>
    <name type="common">Dog hookworm</name>
    <dbReference type="NCBI Taxonomy" id="29170"/>
    <lineage>
        <taxon>Eukaryota</taxon>
        <taxon>Metazoa</taxon>
        <taxon>Ecdysozoa</taxon>
        <taxon>Nematoda</taxon>
        <taxon>Chromadorea</taxon>
        <taxon>Rhabditida</taxon>
        <taxon>Rhabditina</taxon>
        <taxon>Rhabditomorpha</taxon>
        <taxon>Strongyloidea</taxon>
        <taxon>Ancylostomatidae</taxon>
        <taxon>Ancylostomatinae</taxon>
        <taxon>Ancylostoma</taxon>
    </lineage>
</organism>
<dbReference type="EMBL" id="JOJR01001583">
    <property type="protein sequence ID" value="RCN30348.1"/>
    <property type="molecule type" value="Genomic_DNA"/>
</dbReference>
<accession>A0A368FFK4</accession>
<evidence type="ECO:0000256" key="1">
    <source>
        <dbReference type="SAM" id="MobiDB-lite"/>
    </source>
</evidence>
<comment type="caution">
    <text evidence="2">The sequence shown here is derived from an EMBL/GenBank/DDBJ whole genome shotgun (WGS) entry which is preliminary data.</text>
</comment>
<evidence type="ECO:0000313" key="3">
    <source>
        <dbReference type="Proteomes" id="UP000252519"/>
    </source>
</evidence>
<feature type="compositionally biased region" description="Pro residues" evidence="1">
    <location>
        <begin position="17"/>
        <end position="26"/>
    </location>
</feature>
<feature type="region of interest" description="Disordered" evidence="1">
    <location>
        <begin position="1"/>
        <end position="32"/>
    </location>
</feature>
<protein>
    <submittedName>
        <fullName evidence="2">Uncharacterized protein</fullName>
    </submittedName>
</protein>
<name>A0A368FFK4_ANCCA</name>
<keyword evidence="3" id="KW-1185">Reference proteome</keyword>
<sequence>MNVAKEVGKAINEQQQPPQPPPPPPQQTSQLSQEDIARITQGLSALEKQMIKRNSSGA</sequence>
<dbReference type="Proteomes" id="UP000252519">
    <property type="component" value="Unassembled WGS sequence"/>
</dbReference>
<gene>
    <name evidence="2" type="ORF">ANCCAN_23874</name>
</gene>